<dbReference type="Pfam" id="PF01717">
    <property type="entry name" value="Meth_synt_2"/>
    <property type="match status" value="1"/>
</dbReference>
<comment type="caution">
    <text evidence="5">The sequence shown here is derived from an EMBL/GenBank/DDBJ whole genome shotgun (WGS) entry which is preliminary data.</text>
</comment>
<name>A0ABU8M3V9_9PSEU</name>
<keyword evidence="6" id="KW-1185">Reference proteome</keyword>
<dbReference type="InterPro" id="IPR038071">
    <property type="entry name" value="UROD/MetE-like_sf"/>
</dbReference>
<keyword evidence="2" id="KW-0479">Metal-binding</keyword>
<accession>A0ABU8M3V9</accession>
<dbReference type="RefSeq" id="WP_337702775.1">
    <property type="nucleotide sequence ID" value="NZ_JBBEGM010000003.1"/>
</dbReference>
<protein>
    <recommendedName>
        <fullName evidence="4">Cobalamin-independent methionine synthase MetE C-terminal/archaeal domain-containing protein</fullName>
    </recommendedName>
</protein>
<reference evidence="5 6" key="1">
    <citation type="submission" date="2024-03" db="EMBL/GenBank/DDBJ databases">
        <title>Actinomycetospora sp. OC33-EN07, a novel actinomycete isolated from wild orchid (Aerides multiflora).</title>
        <authorList>
            <person name="Suriyachadkun C."/>
        </authorList>
    </citation>
    <scope>NUCLEOTIDE SEQUENCE [LARGE SCALE GENOMIC DNA]</scope>
    <source>
        <strain evidence="5 6">OC33-EN07</strain>
    </source>
</reference>
<dbReference type="InterPro" id="IPR002629">
    <property type="entry name" value="Met_Synth_C/arc"/>
</dbReference>
<evidence type="ECO:0000256" key="2">
    <source>
        <dbReference type="ARBA" id="ARBA00022723"/>
    </source>
</evidence>
<evidence type="ECO:0000256" key="3">
    <source>
        <dbReference type="ARBA" id="ARBA00022833"/>
    </source>
</evidence>
<evidence type="ECO:0000313" key="6">
    <source>
        <dbReference type="Proteomes" id="UP001369736"/>
    </source>
</evidence>
<organism evidence="5 6">
    <name type="scientific">Actinomycetospora flava</name>
    <dbReference type="NCBI Taxonomy" id="3129232"/>
    <lineage>
        <taxon>Bacteria</taxon>
        <taxon>Bacillati</taxon>
        <taxon>Actinomycetota</taxon>
        <taxon>Actinomycetes</taxon>
        <taxon>Pseudonocardiales</taxon>
        <taxon>Pseudonocardiaceae</taxon>
        <taxon>Actinomycetospora</taxon>
    </lineage>
</organism>
<dbReference type="PANTHER" id="PTHR30519">
    <property type="entry name" value="5-METHYLTETRAHYDROPTEROYLTRIGLUTAMATE--HOMOCYSTEINE METHYLTRANSFERASE"/>
    <property type="match status" value="1"/>
</dbReference>
<evidence type="ECO:0000256" key="1">
    <source>
        <dbReference type="ARBA" id="ARBA00001947"/>
    </source>
</evidence>
<dbReference type="EMBL" id="JBBEGM010000003">
    <property type="protein sequence ID" value="MEJ2861776.1"/>
    <property type="molecule type" value="Genomic_DNA"/>
</dbReference>
<keyword evidence="3" id="KW-0862">Zinc</keyword>
<evidence type="ECO:0000313" key="5">
    <source>
        <dbReference type="EMBL" id="MEJ2861776.1"/>
    </source>
</evidence>
<comment type="cofactor">
    <cofactor evidence="1">
        <name>Zn(2+)</name>
        <dbReference type="ChEBI" id="CHEBI:29105"/>
    </cofactor>
</comment>
<dbReference type="SUPFAM" id="SSF51726">
    <property type="entry name" value="UROD/MetE-like"/>
    <property type="match status" value="1"/>
</dbReference>
<gene>
    <name evidence="5" type="ORF">WCD58_11450</name>
</gene>
<dbReference type="Gene3D" id="3.20.20.210">
    <property type="match status" value="1"/>
</dbReference>
<feature type="domain" description="Cobalamin-independent methionine synthase MetE C-terminal/archaeal" evidence="4">
    <location>
        <begin position="133"/>
        <end position="365"/>
    </location>
</feature>
<sequence>MMRKVADTILPTTMIGSYPKPRWYSHYNLAGADILEWWKLEENWHAWWDATTACLKDQELAGLDIVTDGQMHFDDYGGAIGSFVWYWYERLGGFTKAKLPNPLARQIEASADGDLSQAAWMHNWGGTAVTDTVSRGIPGRLGEMHSAARLLTDRPMKVSVGAGPPNLTYHVDYDHPHSAYSDARRLAEDLVPIFNEDLKDLVAHGATFIQIEDLGAWKLALDDDSDWVIDVMNAWIDGVDAKIAWHCCLGAGYGNTFRAVEDALPRVLERWMDINVEQFALDFALRDMRDVKALEMVAPDREVQVGVIDIRSLYIESDQEIVDRIHKVLEHIEPERVYLSTDCGLKALPRFCAYEKLRALSRAAARVRAELGA</sequence>
<dbReference type="Proteomes" id="UP001369736">
    <property type="component" value="Unassembled WGS sequence"/>
</dbReference>
<evidence type="ECO:0000259" key="4">
    <source>
        <dbReference type="Pfam" id="PF01717"/>
    </source>
</evidence>
<proteinExistence type="predicted"/>